<feature type="repeat" description="TPR" evidence="3">
    <location>
        <begin position="83"/>
        <end position="116"/>
    </location>
</feature>
<dbReference type="Proteomes" id="UP000469325">
    <property type="component" value="Unassembled WGS sequence"/>
</dbReference>
<organism evidence="5 6">
    <name type="scientific">Olsenella porci</name>
    <dbReference type="NCBI Taxonomy" id="2652279"/>
    <lineage>
        <taxon>Bacteria</taxon>
        <taxon>Bacillati</taxon>
        <taxon>Actinomycetota</taxon>
        <taxon>Coriobacteriia</taxon>
        <taxon>Coriobacteriales</taxon>
        <taxon>Atopobiaceae</taxon>
        <taxon>Olsenella</taxon>
    </lineage>
</organism>
<dbReference type="InterPro" id="IPR011990">
    <property type="entry name" value="TPR-like_helical_dom_sf"/>
</dbReference>
<sequence>MDLSVFYTELDRLYGEPGSDVAGFLREALRRARLAGDGRGVAAAANELESVLRLRGELDEAEALCEEVLRVLGREGAGDDERARALINLGDVYVAQGRYATAVDAFDRAEALLGSGDAHPYEVSAICNNRSSAYRGLGRFADARSDLRRAGRLLERVPGSEGRRATNAINLAQVLLDEGRVEEAAEAIGPALEAFRTLGGGRDVHRPHALATAAQIAYLRGDYAEAARLYREAAGVMRDKLGDAPNVGALEASAARMEGLAAAGA</sequence>
<keyword evidence="1" id="KW-0677">Repeat</keyword>
<gene>
    <name evidence="5" type="ORF">FYJ68_02290</name>
</gene>
<protein>
    <submittedName>
        <fullName evidence="5">Tetratricopeptide repeat protein</fullName>
    </submittedName>
</protein>
<dbReference type="InterPro" id="IPR041617">
    <property type="entry name" value="TPR_MalT"/>
</dbReference>
<keyword evidence="2 3" id="KW-0802">TPR repeat</keyword>
<evidence type="ECO:0000256" key="2">
    <source>
        <dbReference type="ARBA" id="ARBA00022803"/>
    </source>
</evidence>
<accession>A0A6N7XR63</accession>
<dbReference type="PROSITE" id="PS50005">
    <property type="entry name" value="TPR"/>
    <property type="match status" value="1"/>
</dbReference>
<keyword evidence="6" id="KW-1185">Reference proteome</keyword>
<comment type="caution">
    <text evidence="5">The sequence shown here is derived from an EMBL/GenBank/DDBJ whole genome shotgun (WGS) entry which is preliminary data.</text>
</comment>
<evidence type="ECO:0000259" key="4">
    <source>
        <dbReference type="Pfam" id="PF17874"/>
    </source>
</evidence>
<name>A0A6N7XR63_9ACTN</name>
<evidence type="ECO:0000313" key="5">
    <source>
        <dbReference type="EMBL" id="MST71941.1"/>
    </source>
</evidence>
<evidence type="ECO:0000256" key="3">
    <source>
        <dbReference type="PROSITE-ProRule" id="PRU00339"/>
    </source>
</evidence>
<dbReference type="Pfam" id="PF17874">
    <property type="entry name" value="TPR_MalT"/>
    <property type="match status" value="1"/>
</dbReference>
<dbReference type="AlphaFoldDB" id="A0A6N7XR63"/>
<dbReference type="PANTHER" id="PTHR45641:SF19">
    <property type="entry name" value="NEPHROCYSTIN-3"/>
    <property type="match status" value="1"/>
</dbReference>
<dbReference type="Gene3D" id="1.25.40.10">
    <property type="entry name" value="Tetratricopeptide repeat domain"/>
    <property type="match status" value="2"/>
</dbReference>
<dbReference type="EMBL" id="VUNC01000001">
    <property type="protein sequence ID" value="MST71941.1"/>
    <property type="molecule type" value="Genomic_DNA"/>
</dbReference>
<proteinExistence type="predicted"/>
<dbReference type="InterPro" id="IPR019734">
    <property type="entry name" value="TPR_rpt"/>
</dbReference>
<feature type="domain" description="MalT-like TPR region" evidence="4">
    <location>
        <begin position="55"/>
        <end position="240"/>
    </location>
</feature>
<reference evidence="5 6" key="1">
    <citation type="submission" date="2019-08" db="EMBL/GenBank/DDBJ databases">
        <title>In-depth cultivation of the pig gut microbiome towards novel bacterial diversity and tailored functional studies.</title>
        <authorList>
            <person name="Wylensek D."/>
            <person name="Hitch T.C.A."/>
            <person name="Clavel T."/>
        </authorList>
    </citation>
    <scope>NUCLEOTIDE SEQUENCE [LARGE SCALE GENOMIC DNA]</scope>
    <source>
        <strain evidence="5 6">CA-Schmier-601-WT-1</strain>
    </source>
</reference>
<evidence type="ECO:0000313" key="6">
    <source>
        <dbReference type="Proteomes" id="UP000469325"/>
    </source>
</evidence>
<dbReference type="SMART" id="SM00028">
    <property type="entry name" value="TPR"/>
    <property type="match status" value="4"/>
</dbReference>
<evidence type="ECO:0000256" key="1">
    <source>
        <dbReference type="ARBA" id="ARBA00022737"/>
    </source>
</evidence>
<dbReference type="PANTHER" id="PTHR45641">
    <property type="entry name" value="TETRATRICOPEPTIDE REPEAT PROTEIN (AFU_ORTHOLOGUE AFUA_6G03870)"/>
    <property type="match status" value="1"/>
</dbReference>
<dbReference type="RefSeq" id="WP_154433675.1">
    <property type="nucleotide sequence ID" value="NZ_VUNC01000001.1"/>
</dbReference>
<dbReference type="SUPFAM" id="SSF48452">
    <property type="entry name" value="TPR-like"/>
    <property type="match status" value="2"/>
</dbReference>